<dbReference type="Proteomes" id="UP000565715">
    <property type="component" value="Unassembled WGS sequence"/>
</dbReference>
<keyword evidence="5 7" id="KW-0408">Iron</keyword>
<dbReference type="SUPFAM" id="SSF48264">
    <property type="entry name" value="Cytochrome P450"/>
    <property type="match status" value="1"/>
</dbReference>
<dbReference type="InterPro" id="IPR001128">
    <property type="entry name" value="Cyt_P450"/>
</dbReference>
<accession>A0A846XBD1</accession>
<dbReference type="InterPro" id="IPR036396">
    <property type="entry name" value="Cyt_P450_sf"/>
</dbReference>
<dbReference type="PROSITE" id="PS00086">
    <property type="entry name" value="CYTOCHROME_P450"/>
    <property type="match status" value="1"/>
</dbReference>
<proteinExistence type="inferred from homology"/>
<keyword evidence="6 7" id="KW-0503">Monooxygenase</keyword>
<keyword evidence="2 7" id="KW-0349">Heme</keyword>
<keyword evidence="4 7" id="KW-0560">Oxidoreductase</keyword>
<keyword evidence="3 7" id="KW-0479">Metal-binding</keyword>
<dbReference type="PANTHER" id="PTHR46696:SF6">
    <property type="entry name" value="P450, PUTATIVE (EUROFUNG)-RELATED"/>
    <property type="match status" value="1"/>
</dbReference>
<dbReference type="AlphaFoldDB" id="A0A846XBD1"/>
<comment type="caution">
    <text evidence="8">The sequence shown here is derived from an EMBL/GenBank/DDBJ whole genome shotgun (WGS) entry which is preliminary data.</text>
</comment>
<evidence type="ECO:0000256" key="1">
    <source>
        <dbReference type="ARBA" id="ARBA00010617"/>
    </source>
</evidence>
<evidence type="ECO:0000313" key="9">
    <source>
        <dbReference type="Proteomes" id="UP000565715"/>
    </source>
</evidence>
<dbReference type="RefSeq" id="WP_068036075.1">
    <property type="nucleotide sequence ID" value="NZ_JAAXOO010000001.1"/>
</dbReference>
<dbReference type="PRINTS" id="PR00359">
    <property type="entry name" value="BP450"/>
</dbReference>
<dbReference type="Pfam" id="PF00067">
    <property type="entry name" value="p450"/>
    <property type="match status" value="1"/>
</dbReference>
<evidence type="ECO:0000256" key="4">
    <source>
        <dbReference type="ARBA" id="ARBA00023002"/>
    </source>
</evidence>
<dbReference type="GO" id="GO:0004497">
    <property type="term" value="F:monooxygenase activity"/>
    <property type="evidence" value="ECO:0007669"/>
    <property type="project" value="UniProtKB-KW"/>
</dbReference>
<evidence type="ECO:0000256" key="3">
    <source>
        <dbReference type="ARBA" id="ARBA00022723"/>
    </source>
</evidence>
<dbReference type="GO" id="GO:0005506">
    <property type="term" value="F:iron ion binding"/>
    <property type="evidence" value="ECO:0007669"/>
    <property type="project" value="InterPro"/>
</dbReference>
<evidence type="ECO:0000256" key="2">
    <source>
        <dbReference type="ARBA" id="ARBA00022617"/>
    </source>
</evidence>
<dbReference type="EMBL" id="JAAXOO010000001">
    <property type="protein sequence ID" value="NKY31953.1"/>
    <property type="molecule type" value="Genomic_DNA"/>
</dbReference>
<evidence type="ECO:0000313" key="8">
    <source>
        <dbReference type="EMBL" id="NKY31953.1"/>
    </source>
</evidence>
<comment type="similarity">
    <text evidence="1 7">Belongs to the cytochrome P450 family.</text>
</comment>
<dbReference type="PRINTS" id="PR00385">
    <property type="entry name" value="P450"/>
</dbReference>
<evidence type="ECO:0000256" key="6">
    <source>
        <dbReference type="ARBA" id="ARBA00023033"/>
    </source>
</evidence>
<dbReference type="GO" id="GO:0016705">
    <property type="term" value="F:oxidoreductase activity, acting on paired donors, with incorporation or reduction of molecular oxygen"/>
    <property type="evidence" value="ECO:0007669"/>
    <property type="project" value="InterPro"/>
</dbReference>
<keyword evidence="9" id="KW-1185">Reference proteome</keyword>
<dbReference type="GO" id="GO:0020037">
    <property type="term" value="F:heme binding"/>
    <property type="evidence" value="ECO:0007669"/>
    <property type="project" value="InterPro"/>
</dbReference>
<reference evidence="8 9" key="1">
    <citation type="submission" date="2020-04" db="EMBL/GenBank/DDBJ databases">
        <title>MicrobeNet Type strains.</title>
        <authorList>
            <person name="Nicholson A.C."/>
        </authorList>
    </citation>
    <scope>NUCLEOTIDE SEQUENCE [LARGE SCALE GENOMIC DNA]</scope>
    <source>
        <strain evidence="8 9">DSM 45078</strain>
    </source>
</reference>
<evidence type="ECO:0000256" key="5">
    <source>
        <dbReference type="ARBA" id="ARBA00023004"/>
    </source>
</evidence>
<sequence length="410" mass="46209">MTQVTDDSGTTRDLGGCPVFHTDYRAERPALETQRLLDADREAARFAWNDSTEEGFWVLNRFDDVREALQRDTDFTNDQVSAFHRSPPRQLLPQNLNQPEHAELRRILNPFFAPKLVRRIADQAQDRAVALVDEIAPRGAEDIATGFGMVYPTDLFLTLLGLPVEDSAKLLPWVEGQFLGFFNSDPESKRAAAQTRRELDAYFGAAIAERRAAPGDPATDLVTRLVTAEYQGAPIPDDTILALCMSIMAAGLDTTRSALGYTFLHMATHPQDRQRLLDEPELWPKAIEEILRLYSLIIQDGREAARDLDFHGLPIRKGDLVWLGLAGANHDPRIFEDPDVFDPDRPNLGHHLGFGAGHHRCLGMHLARAELVVALTEWHRRIPHYRLADGVDLRERGSQLRLQQVPLVWD</sequence>
<organism evidence="8 9">
    <name type="scientific">Nocardia speluncae</name>
    <dbReference type="NCBI Taxonomy" id="419477"/>
    <lineage>
        <taxon>Bacteria</taxon>
        <taxon>Bacillati</taxon>
        <taxon>Actinomycetota</taxon>
        <taxon>Actinomycetes</taxon>
        <taxon>Mycobacteriales</taxon>
        <taxon>Nocardiaceae</taxon>
        <taxon>Nocardia</taxon>
    </lineage>
</organism>
<gene>
    <name evidence="8" type="ORF">HGA13_02525</name>
</gene>
<evidence type="ECO:0000256" key="7">
    <source>
        <dbReference type="RuleBase" id="RU000461"/>
    </source>
</evidence>
<dbReference type="Gene3D" id="1.10.630.10">
    <property type="entry name" value="Cytochrome P450"/>
    <property type="match status" value="1"/>
</dbReference>
<protein>
    <submittedName>
        <fullName evidence="8">Cytochrome P450</fullName>
    </submittedName>
</protein>
<dbReference type="PANTHER" id="PTHR46696">
    <property type="entry name" value="P450, PUTATIVE (EUROFUNG)-RELATED"/>
    <property type="match status" value="1"/>
</dbReference>
<dbReference type="InterPro" id="IPR017972">
    <property type="entry name" value="Cyt_P450_CS"/>
</dbReference>
<name>A0A846XBD1_9NOCA</name>
<dbReference type="InterPro" id="IPR002397">
    <property type="entry name" value="Cyt_P450_B"/>
</dbReference>